<reference evidence="1" key="1">
    <citation type="submission" date="2021-10" db="EMBL/GenBank/DDBJ databases">
        <authorList>
            <person name="Piombo E."/>
        </authorList>
    </citation>
    <scope>NUCLEOTIDE SEQUENCE</scope>
</reference>
<protein>
    <submittedName>
        <fullName evidence="1">Uncharacterized protein</fullName>
    </submittedName>
</protein>
<sequence>DTMTTKMSRTIVEFIPWDAESPEHIQRLVQQRVDCGWHSGLVDGPWKEAQQAGTKCIYWIVLSKDDANYSSLIQKHVSAFPQQGTPLQDSCIRIGNMDRQPTGKTFVPVGHVSLDTESPGIEELNLDIPNSGVVWLKTGYVSRALQSSGIGRATMDALEVTAKSEPLFAQTLMLDTLSKDDHKREDIANSFFGGKIPKVSNEEWFGSRGYKTIKTVPNFYKEKDSTGRPVEARTVFMRLDLKGSTPHL</sequence>
<dbReference type="EMBL" id="CABFNQ020000768">
    <property type="protein sequence ID" value="CAH0042655.1"/>
    <property type="molecule type" value="Genomic_DNA"/>
</dbReference>
<dbReference type="Proteomes" id="UP000696573">
    <property type="component" value="Unassembled WGS sequence"/>
</dbReference>
<dbReference type="OrthoDB" id="2326446at2759"/>
<gene>
    <name evidence="1" type="ORF">CRHIZ90672A_00004742</name>
</gene>
<evidence type="ECO:0000313" key="2">
    <source>
        <dbReference type="Proteomes" id="UP000696573"/>
    </source>
</evidence>
<name>A0A9N9W6A4_9HYPO</name>
<keyword evidence="2" id="KW-1185">Reference proteome</keyword>
<feature type="non-terminal residue" evidence="1">
    <location>
        <position position="1"/>
    </location>
</feature>
<organism evidence="1 2">
    <name type="scientific">Clonostachys rhizophaga</name>
    <dbReference type="NCBI Taxonomy" id="160324"/>
    <lineage>
        <taxon>Eukaryota</taxon>
        <taxon>Fungi</taxon>
        <taxon>Dikarya</taxon>
        <taxon>Ascomycota</taxon>
        <taxon>Pezizomycotina</taxon>
        <taxon>Sordariomycetes</taxon>
        <taxon>Hypocreomycetidae</taxon>
        <taxon>Hypocreales</taxon>
        <taxon>Bionectriaceae</taxon>
        <taxon>Clonostachys</taxon>
    </lineage>
</organism>
<proteinExistence type="predicted"/>
<comment type="caution">
    <text evidence="1">The sequence shown here is derived from an EMBL/GenBank/DDBJ whole genome shotgun (WGS) entry which is preliminary data.</text>
</comment>
<dbReference type="Gene3D" id="3.40.630.30">
    <property type="match status" value="1"/>
</dbReference>
<evidence type="ECO:0000313" key="1">
    <source>
        <dbReference type="EMBL" id="CAH0042655.1"/>
    </source>
</evidence>
<dbReference type="AlphaFoldDB" id="A0A9N9W6A4"/>
<accession>A0A9N9W6A4</accession>